<accession>A0A286A8V7</accession>
<feature type="transmembrane region" description="Helical" evidence="1">
    <location>
        <begin position="12"/>
        <end position="37"/>
    </location>
</feature>
<protein>
    <submittedName>
        <fullName evidence="2">Uncharacterized protein</fullName>
    </submittedName>
</protein>
<feature type="transmembrane region" description="Helical" evidence="1">
    <location>
        <begin position="75"/>
        <end position="94"/>
    </location>
</feature>
<reference evidence="3" key="1">
    <citation type="submission" date="2017-09" db="EMBL/GenBank/DDBJ databases">
        <authorList>
            <person name="Varghese N."/>
            <person name="Submissions S."/>
        </authorList>
    </citation>
    <scope>NUCLEOTIDE SEQUENCE [LARGE SCALE GENOMIC DNA]</scope>
    <source>
        <strain evidence="3">CGMCC 1.12803</strain>
    </source>
</reference>
<organism evidence="2 3">
    <name type="scientific">Pedobacter xixiisoli</name>
    <dbReference type="NCBI Taxonomy" id="1476464"/>
    <lineage>
        <taxon>Bacteria</taxon>
        <taxon>Pseudomonadati</taxon>
        <taxon>Bacteroidota</taxon>
        <taxon>Sphingobacteriia</taxon>
        <taxon>Sphingobacteriales</taxon>
        <taxon>Sphingobacteriaceae</taxon>
        <taxon>Pedobacter</taxon>
    </lineage>
</organism>
<evidence type="ECO:0000313" key="2">
    <source>
        <dbReference type="EMBL" id="SOD18346.1"/>
    </source>
</evidence>
<dbReference type="AlphaFoldDB" id="A0A286A8V7"/>
<sequence>MIKEKTLLKFGIVLAICFAVHISIGLFSSLIVNNFILKTQLANFTIYDGYADLSMLLAYISMSALLVFNKIKGNALLIALGAFAVILVSKVFVIDIVEHYIRFYVKTQQNGGYSLYSFRNELTKQWDRLLFEFSNLGQFLSFLLWLFVALLAICYLSLWAKKVKFKTT</sequence>
<evidence type="ECO:0000256" key="1">
    <source>
        <dbReference type="SAM" id="Phobius"/>
    </source>
</evidence>
<proteinExistence type="predicted"/>
<keyword evidence="1" id="KW-0472">Membrane</keyword>
<gene>
    <name evidence="2" type="ORF">SAMN06297358_2953</name>
</gene>
<dbReference type="RefSeq" id="WP_097132777.1">
    <property type="nucleotide sequence ID" value="NZ_OCMT01000003.1"/>
</dbReference>
<feature type="transmembrane region" description="Helical" evidence="1">
    <location>
        <begin position="139"/>
        <end position="160"/>
    </location>
</feature>
<keyword evidence="3" id="KW-1185">Reference proteome</keyword>
<dbReference type="OrthoDB" id="763760at2"/>
<dbReference type="EMBL" id="OCMT01000003">
    <property type="protein sequence ID" value="SOD18346.1"/>
    <property type="molecule type" value="Genomic_DNA"/>
</dbReference>
<keyword evidence="1" id="KW-1133">Transmembrane helix</keyword>
<evidence type="ECO:0000313" key="3">
    <source>
        <dbReference type="Proteomes" id="UP000219281"/>
    </source>
</evidence>
<dbReference type="Proteomes" id="UP000219281">
    <property type="component" value="Unassembled WGS sequence"/>
</dbReference>
<feature type="transmembrane region" description="Helical" evidence="1">
    <location>
        <begin position="49"/>
        <end position="68"/>
    </location>
</feature>
<name>A0A286A8V7_9SPHI</name>
<keyword evidence="1" id="KW-0812">Transmembrane</keyword>